<dbReference type="Proteomes" id="UP000515947">
    <property type="component" value="Chromosome"/>
</dbReference>
<dbReference type="SUPFAM" id="SSF49344">
    <property type="entry name" value="CBD9-like"/>
    <property type="match status" value="1"/>
</dbReference>
<dbReference type="Gene3D" id="2.60.40.10">
    <property type="entry name" value="Immunoglobulins"/>
    <property type="match status" value="2"/>
</dbReference>
<evidence type="ECO:0000259" key="2">
    <source>
        <dbReference type="Pfam" id="PF06452"/>
    </source>
</evidence>
<dbReference type="PANTHER" id="PTHR12993">
    <property type="entry name" value="N-ACETYLGLUCOSAMINYL-PHOSPHATIDYLINOSITOL DE-N-ACETYLASE-RELATED"/>
    <property type="match status" value="1"/>
</dbReference>
<dbReference type="InterPro" id="IPR010502">
    <property type="entry name" value="Carb-bd_dom_fam9"/>
</dbReference>
<dbReference type="GO" id="GO:0016052">
    <property type="term" value="P:carbohydrate catabolic process"/>
    <property type="evidence" value="ECO:0007669"/>
    <property type="project" value="InterPro"/>
</dbReference>
<dbReference type="Gene3D" id="2.60.40.1190">
    <property type="match status" value="1"/>
</dbReference>
<sequence length="941" mass="98216">MSRHHPSGEASRTPTPGARRTLALTGTATLLALGLIGPLPAASGDTPAGATVRGPASKADLDVLYVGAHPDDEASRLSMFGEWKERFGARTGVVTVTRGEGGGNAIGPEEGPALGLIREREERKAVGTLGVTDVYNLDKVDFYYSVSAPLHQEAWNARETLGRLVRVVRQTRPEIVMTMNPAPSPGNHGGHQEAALLAIEAYEAAADPKRYPHQITREGLQPWAAKKLLTTAVTGTAGSAGPNCPTSYTPAEPTEDIYGVWSGRESRSGKSFAQLEREAQRNYASQGWAGFPDVSSDPKAIGCDYMRQIDSRVPFVRGDLTADGAASSTILEGAVLPSTGGLPLGTGLDVSTDTFRVVPGGSTTVDVVLTAPAGTDLRRTRVALDLPAGWSGSPVAKVGRIAAGKSVTRSFTVDVPTGTDVDRYLVGIDVDSREGTGFGDQQLEVVPVVEGRQEALPQVSQFDAWTERVGVEQLQGIVKPVLTLPSGGTRTVGVDVTNRGDTPASGEVDLDLPAGFSSAGPQAFTGLAPGDTERVDVEVTNDDASLPTANQGGTNGDYNYTVLTTSASGTAKSAAALELVPTATVGDTAAPTMDGVIEDGEYAAEIDLGRRWEGTACTDAADCSATGWITRSGDALYVAVDVTDDALGTVLAASDCKRHWRVDSLELAVDPTGTSENTSTTFKAAVLPTTTEGVACASRDADNKQGPIGTFKQVGGGGTPARASGDTAPGFEAVSTLKEPYTGYVIEAKIPFSVLPATVDPDKMGFNAFVYDSDTKDKTGQTRLGWSTFGGVQGDPYRWGRVVLEGDAPPAVATSEPRLEFPALSSLESPPSIAQAVRTHVALSGLPQTPQRVSAEIVRVALRDGAVRAVVKARGPGTAYLFAMYGDEVVGRRVVEVEPGTTKVRIPTSGNPGWRVLMAFDSDVKGSASSAAVVPLAQRSR</sequence>
<dbReference type="AlphaFoldDB" id="A0A7G9REZ5"/>
<feature type="domain" description="Alpha-galactosidase NEW3" evidence="3">
    <location>
        <begin position="358"/>
        <end position="428"/>
    </location>
</feature>
<dbReference type="PANTHER" id="PTHR12993:SF11">
    <property type="entry name" value="N-ACETYLGLUCOSAMINYL-PHOSPHATIDYLINOSITOL DE-N-ACETYLASE"/>
    <property type="match status" value="1"/>
</dbReference>
<dbReference type="Pfam" id="PF02585">
    <property type="entry name" value="PIG-L"/>
    <property type="match status" value="1"/>
</dbReference>
<gene>
    <name evidence="4" type="ORF">H9L09_07360</name>
</gene>
<dbReference type="InterPro" id="IPR024078">
    <property type="entry name" value="LmbE-like_dom_sf"/>
</dbReference>
<dbReference type="SUPFAM" id="SSF102588">
    <property type="entry name" value="LmbE-like"/>
    <property type="match status" value="1"/>
</dbReference>
<evidence type="ECO:0000313" key="5">
    <source>
        <dbReference type="Proteomes" id="UP000515947"/>
    </source>
</evidence>
<dbReference type="KEGG" id="nmes:H9L09_07360"/>
<accession>A0A7G9REZ5</accession>
<dbReference type="RefSeq" id="WP_187580010.1">
    <property type="nucleotide sequence ID" value="NZ_CP060713.1"/>
</dbReference>
<evidence type="ECO:0000259" key="3">
    <source>
        <dbReference type="Pfam" id="PF10633"/>
    </source>
</evidence>
<name>A0A7G9REZ5_9ACTN</name>
<evidence type="ECO:0000313" key="4">
    <source>
        <dbReference type="EMBL" id="QNN54170.1"/>
    </source>
</evidence>
<organism evidence="4 5">
    <name type="scientific">Nocardioides mesophilus</name>
    <dbReference type="NCBI Taxonomy" id="433659"/>
    <lineage>
        <taxon>Bacteria</taxon>
        <taxon>Bacillati</taxon>
        <taxon>Actinomycetota</taxon>
        <taxon>Actinomycetes</taxon>
        <taxon>Propionibacteriales</taxon>
        <taxon>Nocardioidaceae</taxon>
        <taxon>Nocardioides</taxon>
    </lineage>
</organism>
<dbReference type="GO" id="GO:0030246">
    <property type="term" value="F:carbohydrate binding"/>
    <property type="evidence" value="ECO:0007669"/>
    <property type="project" value="InterPro"/>
</dbReference>
<keyword evidence="5" id="KW-1185">Reference proteome</keyword>
<protein>
    <submittedName>
        <fullName evidence="4">PIG-L family deacetylase</fullName>
    </submittedName>
</protein>
<dbReference type="InterPro" id="IPR018905">
    <property type="entry name" value="A-galactase_NEW3"/>
</dbReference>
<dbReference type="InterPro" id="IPR003737">
    <property type="entry name" value="GlcNAc_PI_deacetylase-related"/>
</dbReference>
<dbReference type="CDD" id="cd09619">
    <property type="entry name" value="CBM9_like_4"/>
    <property type="match status" value="1"/>
</dbReference>
<evidence type="ECO:0000256" key="1">
    <source>
        <dbReference type="ARBA" id="ARBA00022833"/>
    </source>
</evidence>
<dbReference type="EMBL" id="CP060713">
    <property type="protein sequence ID" value="QNN54170.1"/>
    <property type="molecule type" value="Genomic_DNA"/>
</dbReference>
<dbReference type="GO" id="GO:0016137">
    <property type="term" value="P:glycoside metabolic process"/>
    <property type="evidence" value="ECO:0007669"/>
    <property type="project" value="UniProtKB-ARBA"/>
</dbReference>
<reference evidence="4 5" key="1">
    <citation type="submission" date="2020-08" db="EMBL/GenBank/DDBJ databases">
        <title>Genome sequence of Nocardioides mesophilus KACC 16243T.</title>
        <authorList>
            <person name="Hyun D.-W."/>
            <person name="Bae J.-W."/>
        </authorList>
    </citation>
    <scope>NUCLEOTIDE SEQUENCE [LARGE SCALE GENOMIC DNA]</scope>
    <source>
        <strain evidence="4 5">KACC 16243</strain>
    </source>
</reference>
<dbReference type="Gene3D" id="3.40.50.10320">
    <property type="entry name" value="LmbE-like"/>
    <property type="match status" value="1"/>
</dbReference>
<dbReference type="Pfam" id="PF10633">
    <property type="entry name" value="NPCBM_assoc"/>
    <property type="match status" value="1"/>
</dbReference>
<dbReference type="InterPro" id="IPR013783">
    <property type="entry name" value="Ig-like_fold"/>
</dbReference>
<dbReference type="GO" id="GO:0004553">
    <property type="term" value="F:hydrolase activity, hydrolyzing O-glycosyl compounds"/>
    <property type="evidence" value="ECO:0007669"/>
    <property type="project" value="InterPro"/>
</dbReference>
<keyword evidence="1" id="KW-0862">Zinc</keyword>
<dbReference type="Pfam" id="PF06452">
    <property type="entry name" value="CBM9_1"/>
    <property type="match status" value="1"/>
</dbReference>
<dbReference type="GO" id="GO:0016811">
    <property type="term" value="F:hydrolase activity, acting on carbon-nitrogen (but not peptide) bonds, in linear amides"/>
    <property type="evidence" value="ECO:0007669"/>
    <property type="project" value="TreeGrafter"/>
</dbReference>
<proteinExistence type="predicted"/>
<feature type="domain" description="Carbohydrate-binding" evidence="2">
    <location>
        <begin position="594"/>
        <end position="806"/>
    </location>
</feature>